<keyword evidence="2" id="KW-0547">Nucleotide-binding</keyword>
<dbReference type="Proteomes" id="UP001292368">
    <property type="component" value="Unassembled WGS sequence"/>
</dbReference>
<comment type="caution">
    <text evidence="2">The sequence shown here is derived from an EMBL/GenBank/DDBJ whole genome shotgun (WGS) entry which is preliminary data.</text>
</comment>
<dbReference type="InterPro" id="IPR018982">
    <property type="entry name" value="RQC_domain"/>
</dbReference>
<dbReference type="SMART" id="SM00956">
    <property type="entry name" value="RQC"/>
    <property type="match status" value="1"/>
</dbReference>
<evidence type="ECO:0000313" key="2">
    <source>
        <dbReference type="EMBL" id="MDZ5010811.1"/>
    </source>
</evidence>
<dbReference type="Gene3D" id="1.10.10.10">
    <property type="entry name" value="Winged helix-like DNA-binding domain superfamily/Winged helix DNA-binding domain"/>
    <property type="match status" value="1"/>
</dbReference>
<gene>
    <name evidence="2" type="ORF">GNF77_18310</name>
</gene>
<feature type="non-terminal residue" evidence="2">
    <location>
        <position position="128"/>
    </location>
</feature>
<reference evidence="2" key="1">
    <citation type="submission" date="2019-11" db="EMBL/GenBank/DDBJ databases">
        <title>Characterization of Clostridium perfringens isolates from swine manure treated agricultural soils.</title>
        <authorList>
            <person name="Wushke S.T."/>
        </authorList>
    </citation>
    <scope>NUCLEOTIDE SEQUENCE</scope>
    <source>
        <strain evidence="2">V2</strain>
    </source>
</reference>
<dbReference type="RefSeq" id="WP_322382565.1">
    <property type="nucleotide sequence ID" value="NZ_WNVM01000813.1"/>
</dbReference>
<dbReference type="InterPro" id="IPR036388">
    <property type="entry name" value="WH-like_DNA-bd_sf"/>
</dbReference>
<evidence type="ECO:0000313" key="3">
    <source>
        <dbReference type="Proteomes" id="UP001292368"/>
    </source>
</evidence>
<accession>A0AAW9IV10</accession>
<dbReference type="AlphaFoldDB" id="A0AAW9IV10"/>
<name>A0AAW9IV10_CLOPF</name>
<keyword evidence="2" id="KW-0067">ATP-binding</keyword>
<feature type="non-terminal residue" evidence="2">
    <location>
        <position position="1"/>
    </location>
</feature>
<dbReference type="GO" id="GO:0006281">
    <property type="term" value="P:DNA repair"/>
    <property type="evidence" value="ECO:0007669"/>
    <property type="project" value="InterPro"/>
</dbReference>
<dbReference type="InterPro" id="IPR036390">
    <property type="entry name" value="WH_DNA-bd_sf"/>
</dbReference>
<dbReference type="EMBL" id="WNVM01000813">
    <property type="protein sequence ID" value="MDZ5010811.1"/>
    <property type="molecule type" value="Genomic_DNA"/>
</dbReference>
<keyword evidence="2" id="KW-0347">Helicase</keyword>
<dbReference type="GO" id="GO:0006260">
    <property type="term" value="P:DNA replication"/>
    <property type="evidence" value="ECO:0007669"/>
    <property type="project" value="InterPro"/>
</dbReference>
<sequence>SEGEVVDKTIDAQKVLSCIYRMKRGFGATMLIDVLRGSKNNKVVSAGFDKLSTYGIMKEYKNEELKEFINTLISHGFLESVEGTYPILRLNNKSVKVLKGQEQVLLKEVKIVRKLETNNELFELLREL</sequence>
<dbReference type="Pfam" id="PF09382">
    <property type="entry name" value="RQC"/>
    <property type="match status" value="1"/>
</dbReference>
<organism evidence="2 3">
    <name type="scientific">Clostridium perfringens</name>
    <dbReference type="NCBI Taxonomy" id="1502"/>
    <lineage>
        <taxon>Bacteria</taxon>
        <taxon>Bacillati</taxon>
        <taxon>Bacillota</taxon>
        <taxon>Clostridia</taxon>
        <taxon>Eubacteriales</taxon>
        <taxon>Clostridiaceae</taxon>
        <taxon>Clostridium</taxon>
    </lineage>
</organism>
<evidence type="ECO:0000259" key="1">
    <source>
        <dbReference type="SMART" id="SM00956"/>
    </source>
</evidence>
<dbReference type="GO" id="GO:0043138">
    <property type="term" value="F:3'-5' DNA helicase activity"/>
    <property type="evidence" value="ECO:0007669"/>
    <property type="project" value="InterPro"/>
</dbReference>
<proteinExistence type="predicted"/>
<dbReference type="SUPFAM" id="SSF46785">
    <property type="entry name" value="Winged helix' DNA-binding domain"/>
    <property type="match status" value="1"/>
</dbReference>
<keyword evidence="2" id="KW-0378">Hydrolase</keyword>
<feature type="domain" description="RQC" evidence="1">
    <location>
        <begin position="7"/>
        <end position="110"/>
    </location>
</feature>
<protein>
    <submittedName>
        <fullName evidence="2">DNA helicase RecQ</fullName>
    </submittedName>
</protein>